<proteinExistence type="predicted"/>
<name>A0A1G8KFI0_9BURK</name>
<sequence length="182" mass="20515">MCKRGCRRPCRGRWCIPLRRIRCRSAADRRFFAICRQKERTTVSCRFDSRNVMGIKSLEPFDVAMLESTPPIRVCGNGTSMPALRCRGKAGLPRNLEVLRTQRTRTASSRRVVRRPAPCQTYSSVPRLPRNISSRPSQDKGAAGYHLGTHRCVVPPVGRRARRVPGYGEGRLVPSKRILVGS</sequence>
<dbReference type="EMBL" id="FNCJ01000022">
    <property type="protein sequence ID" value="SDI42165.1"/>
    <property type="molecule type" value="Genomic_DNA"/>
</dbReference>
<protein>
    <submittedName>
        <fullName evidence="2">Uncharacterized protein</fullName>
    </submittedName>
</protein>
<reference evidence="2 3" key="1">
    <citation type="submission" date="2016-10" db="EMBL/GenBank/DDBJ databases">
        <authorList>
            <person name="de Groot N.N."/>
        </authorList>
    </citation>
    <scope>NUCLEOTIDE SEQUENCE [LARGE SCALE GENOMIC DNA]</scope>
    <source>
        <strain evidence="2 3">LMG 2247</strain>
    </source>
</reference>
<dbReference type="Proteomes" id="UP000199706">
    <property type="component" value="Unassembled WGS sequence"/>
</dbReference>
<gene>
    <name evidence="2" type="ORF">SAMN05216466_122118</name>
</gene>
<feature type="region of interest" description="Disordered" evidence="1">
    <location>
        <begin position="123"/>
        <end position="145"/>
    </location>
</feature>
<evidence type="ECO:0000313" key="3">
    <source>
        <dbReference type="Proteomes" id="UP000199706"/>
    </source>
</evidence>
<evidence type="ECO:0000313" key="2">
    <source>
        <dbReference type="EMBL" id="SDI42165.1"/>
    </source>
</evidence>
<evidence type="ECO:0000256" key="1">
    <source>
        <dbReference type="SAM" id="MobiDB-lite"/>
    </source>
</evidence>
<organism evidence="2 3">
    <name type="scientific">Paraburkholderia phenazinium</name>
    <dbReference type="NCBI Taxonomy" id="60549"/>
    <lineage>
        <taxon>Bacteria</taxon>
        <taxon>Pseudomonadati</taxon>
        <taxon>Pseudomonadota</taxon>
        <taxon>Betaproteobacteria</taxon>
        <taxon>Burkholderiales</taxon>
        <taxon>Burkholderiaceae</taxon>
        <taxon>Paraburkholderia</taxon>
    </lineage>
</organism>
<accession>A0A1G8KFI0</accession>
<dbReference type="AlphaFoldDB" id="A0A1G8KFI0"/>